<feature type="compositionally biased region" description="Basic and acidic residues" evidence="1">
    <location>
        <begin position="72"/>
        <end position="109"/>
    </location>
</feature>
<evidence type="ECO:0000313" key="4">
    <source>
        <dbReference type="EMBL" id="CEM39077.1"/>
    </source>
</evidence>
<dbReference type="InterPro" id="IPR013216">
    <property type="entry name" value="Methyltransf_11"/>
</dbReference>
<feature type="chain" id="PRO_5005191445" description="Methyltransferase type 11 domain-containing protein" evidence="2">
    <location>
        <begin position="33"/>
        <end position="421"/>
    </location>
</feature>
<dbReference type="EMBL" id="CDMZ01001902">
    <property type="protein sequence ID" value="CEM39077.1"/>
    <property type="molecule type" value="Genomic_DNA"/>
</dbReference>
<dbReference type="PANTHER" id="PTHR45036">
    <property type="entry name" value="METHYLTRANSFERASE LIKE 7B"/>
    <property type="match status" value="1"/>
</dbReference>
<feature type="signal peptide" evidence="2">
    <location>
        <begin position="1"/>
        <end position="32"/>
    </location>
</feature>
<reference evidence="4" key="1">
    <citation type="submission" date="2014-11" db="EMBL/GenBank/DDBJ databases">
        <authorList>
            <person name="Otto D Thomas"/>
            <person name="Naeem Raeece"/>
        </authorList>
    </citation>
    <scope>NUCLEOTIDE SEQUENCE</scope>
</reference>
<dbReference type="SUPFAM" id="SSF53335">
    <property type="entry name" value="S-adenosyl-L-methionine-dependent methyltransferases"/>
    <property type="match status" value="1"/>
</dbReference>
<dbReference type="CDD" id="cd02440">
    <property type="entry name" value="AdoMet_MTases"/>
    <property type="match status" value="1"/>
</dbReference>
<evidence type="ECO:0000256" key="2">
    <source>
        <dbReference type="SAM" id="SignalP"/>
    </source>
</evidence>
<keyword evidence="2" id="KW-0732">Signal</keyword>
<dbReference type="InterPro" id="IPR052356">
    <property type="entry name" value="Thiol_S-MT"/>
</dbReference>
<dbReference type="InterPro" id="IPR029063">
    <property type="entry name" value="SAM-dependent_MTases_sf"/>
</dbReference>
<dbReference type="PANTHER" id="PTHR45036:SF1">
    <property type="entry name" value="METHYLTRANSFERASE LIKE 7A"/>
    <property type="match status" value="1"/>
</dbReference>
<gene>
    <name evidence="4" type="ORF">Cvel_24773</name>
</gene>
<evidence type="ECO:0000259" key="3">
    <source>
        <dbReference type="Pfam" id="PF08241"/>
    </source>
</evidence>
<feature type="domain" description="Methyltransferase type 11" evidence="3">
    <location>
        <begin position="239"/>
        <end position="318"/>
    </location>
</feature>
<dbReference type="GO" id="GO:0008757">
    <property type="term" value="F:S-adenosylmethionine-dependent methyltransferase activity"/>
    <property type="evidence" value="ECO:0007669"/>
    <property type="project" value="InterPro"/>
</dbReference>
<organism evidence="4">
    <name type="scientific">Chromera velia CCMP2878</name>
    <dbReference type="NCBI Taxonomy" id="1169474"/>
    <lineage>
        <taxon>Eukaryota</taxon>
        <taxon>Sar</taxon>
        <taxon>Alveolata</taxon>
        <taxon>Colpodellida</taxon>
        <taxon>Chromeraceae</taxon>
        <taxon>Chromera</taxon>
    </lineage>
</organism>
<evidence type="ECO:0000256" key="1">
    <source>
        <dbReference type="SAM" id="MobiDB-lite"/>
    </source>
</evidence>
<dbReference type="Pfam" id="PF08241">
    <property type="entry name" value="Methyltransf_11"/>
    <property type="match status" value="1"/>
</dbReference>
<dbReference type="Gene3D" id="3.40.50.150">
    <property type="entry name" value="Vaccinia Virus protein VP39"/>
    <property type="match status" value="1"/>
</dbReference>
<accession>A0A0G4H5J4</accession>
<sequence length="421" mass="47587">MTFRFSEHPASLEMRLLVIFFFSHAVWQRGDAFLCPLARLPSPATTWRRELAFSFPPEVLSSSRGEFEGSVPDERGDEGGSAKRRAEWGEEGDERKRRQEEQRSKMKEKLEGWRQDGLFIRDDPQIEKVNSLRTRFQLGQKVSAFFIFALLFGVKERASESKLSDHRGQLLAWLWEDYVKDFVLQLKEQSKTSSAPVRLRLLDLGYGKGVYFQKLQAFGELQEKISRLARTQGLPDVILEVTGFDTEAFPEAAIVNSRGMANQKKFRLECVSGDAQNLPFESEAFDIVLSSALLCRVQTPAKVLKEAARVLKKGGMFASAEHVEDEDGLFKALQGSFTVVNRQLQKLPQSLDFAFRDTRQSPPCDLLRKTDGLLRRSVIGGGGGGASGGLFSRPRRAVLYDRQSDLATWPSFPYFLSVLEK</sequence>
<protein>
    <recommendedName>
        <fullName evidence="3">Methyltransferase type 11 domain-containing protein</fullName>
    </recommendedName>
</protein>
<feature type="region of interest" description="Disordered" evidence="1">
    <location>
        <begin position="60"/>
        <end position="109"/>
    </location>
</feature>
<proteinExistence type="predicted"/>
<name>A0A0G4H5J4_9ALVE</name>
<dbReference type="VEuPathDB" id="CryptoDB:Cvel_24773"/>
<dbReference type="AlphaFoldDB" id="A0A0G4H5J4"/>